<gene>
    <name evidence="2" type="ORF">FHP91_01785</name>
</gene>
<evidence type="ECO:0000256" key="1">
    <source>
        <dbReference type="SAM" id="MobiDB-lite"/>
    </source>
</evidence>
<feature type="region of interest" description="Disordered" evidence="1">
    <location>
        <begin position="1"/>
        <end position="61"/>
    </location>
</feature>
<feature type="compositionally biased region" description="Basic and acidic residues" evidence="1">
    <location>
        <begin position="1"/>
        <end position="20"/>
    </location>
</feature>
<accession>A0A557R2S3</accession>
<dbReference type="RefSeq" id="WP_144307976.1">
    <property type="nucleotide sequence ID" value="NZ_VMNK01000002.1"/>
</dbReference>
<comment type="caution">
    <text evidence="2">The sequence shown here is derived from an EMBL/GenBank/DDBJ whole genome shotgun (WGS) entry which is preliminary data.</text>
</comment>
<sequence>MTYRERSTTTETDAGGRIDIRGTGQGMPITRNLPRAQRGKAVPTNADGGGLRPQLTLTRAG</sequence>
<evidence type="ECO:0000313" key="3">
    <source>
        <dbReference type="Proteomes" id="UP000319502"/>
    </source>
</evidence>
<evidence type="ECO:0000313" key="2">
    <source>
        <dbReference type="EMBL" id="TVO59467.1"/>
    </source>
</evidence>
<dbReference type="AlphaFoldDB" id="A0A557R2S3"/>
<keyword evidence="3" id="KW-1185">Reference proteome</keyword>
<dbReference type="EMBL" id="VMNK01000002">
    <property type="protein sequence ID" value="TVO59467.1"/>
    <property type="molecule type" value="Genomic_DNA"/>
</dbReference>
<proteinExistence type="predicted"/>
<dbReference type="Proteomes" id="UP000319502">
    <property type="component" value="Unassembled WGS sequence"/>
</dbReference>
<organism evidence="2 3">
    <name type="scientific">Denitromonas halophila</name>
    <dbReference type="NCBI Taxonomy" id="1629404"/>
    <lineage>
        <taxon>Bacteria</taxon>
        <taxon>Pseudomonadati</taxon>
        <taxon>Pseudomonadota</taxon>
        <taxon>Betaproteobacteria</taxon>
        <taxon>Rhodocyclales</taxon>
        <taxon>Zoogloeaceae</taxon>
        <taxon>Denitromonas</taxon>
    </lineage>
</organism>
<protein>
    <submittedName>
        <fullName evidence="2">Uncharacterized protein</fullName>
    </submittedName>
</protein>
<name>A0A557R2S3_9RHOO</name>
<reference evidence="2 3" key="1">
    <citation type="submission" date="2019-07" db="EMBL/GenBank/DDBJ databases">
        <title>The pathways for chlorine oxyanion respiration interact through the shared metabolite chlorate.</title>
        <authorList>
            <person name="Barnum T.P."/>
            <person name="Cheng Y."/>
            <person name="Hill K.A."/>
            <person name="Lucas L.N."/>
            <person name="Carlson H.K."/>
            <person name="Coates J.D."/>
        </authorList>
    </citation>
    <scope>NUCLEOTIDE SEQUENCE [LARGE SCALE GENOMIC DNA]</scope>
    <source>
        <strain evidence="2 3">SFB-3</strain>
    </source>
</reference>